<evidence type="ECO:0000313" key="2">
    <source>
        <dbReference type="Proteomes" id="UP000236000"/>
    </source>
</evidence>
<dbReference type="AlphaFoldDB" id="A0A2N8HEX6"/>
<proteinExistence type="predicted"/>
<dbReference type="Proteomes" id="UP000236000">
    <property type="component" value="Unassembled WGS sequence"/>
</dbReference>
<reference evidence="1 2" key="1">
    <citation type="journal article" date="2017" name="BMC Genomics">
        <title>Genome sequencing of 39 Akkermansia muciniphila isolates reveals its population structure, genomic and functional diverisity, and global distribution in mammalian gut microbiotas.</title>
        <authorList>
            <person name="Guo X."/>
            <person name="Li S."/>
            <person name="Zhang J."/>
            <person name="Wu F."/>
            <person name="Li X."/>
            <person name="Wu D."/>
            <person name="Zhang M."/>
            <person name="Ou Z."/>
            <person name="Jie Z."/>
            <person name="Yan Q."/>
            <person name="Li P."/>
            <person name="Yi J."/>
            <person name="Peng Y."/>
        </authorList>
    </citation>
    <scope>NUCLEOTIDE SEQUENCE [LARGE SCALE GENOMIC DNA]</scope>
    <source>
        <strain evidence="1 2">GP24</strain>
    </source>
</reference>
<accession>A0A2N8HEX6</accession>
<name>A0A2N8HEX6_9BACT</name>
<evidence type="ECO:0000313" key="1">
    <source>
        <dbReference type="EMBL" id="PNC18828.1"/>
    </source>
</evidence>
<comment type="caution">
    <text evidence="1">The sequence shown here is derived from an EMBL/GenBank/DDBJ whole genome shotgun (WGS) entry which is preliminary data.</text>
</comment>
<dbReference type="EMBL" id="PJKA01000006">
    <property type="protein sequence ID" value="PNC18828.1"/>
    <property type="molecule type" value="Genomic_DNA"/>
</dbReference>
<organism evidence="1 2">
    <name type="scientific">Akkermansia muciniphila</name>
    <dbReference type="NCBI Taxonomy" id="239935"/>
    <lineage>
        <taxon>Bacteria</taxon>
        <taxon>Pseudomonadati</taxon>
        <taxon>Verrucomicrobiota</taxon>
        <taxon>Verrucomicrobiia</taxon>
        <taxon>Verrucomicrobiales</taxon>
        <taxon>Akkermansiaceae</taxon>
        <taxon>Akkermansia</taxon>
    </lineage>
</organism>
<gene>
    <name evidence="1" type="ORF">CXU22_03260</name>
</gene>
<protein>
    <submittedName>
        <fullName evidence="1">Uncharacterized protein</fullName>
    </submittedName>
</protein>
<sequence length="127" mass="14319">MIMNNTTPNSGNDGRKVDMSIFSEIDNNTELSRETGELKQALHMLQEMKYYMKGVNLVLRRAGKNRARRVDALRMLGLNEEVIENLLVPNECGEMGFSPANLSLNESRINKLEAHLAGLEQQGKEEV</sequence>